<sequence>MTTEDYNLKAQTDSFKQTNTLISTRDLVKFVVSPSHLNEYTDLLPHKNISVYQVKSYFDTESIRKYLFPEDRMIVEWVPYRLLSSNLALLDKKNTVCVSDVKVDDEIVSGLLSIGTFYKASRPGYAYCLDLYGTDMSSVRDHLLSHLGCIAKMLDDIVYVLVFVDNRCEKEKLSYVSAEFGLVNWIDSHYKSTLQCLFESKL</sequence>
<dbReference type="Proteomes" id="UP001634394">
    <property type="component" value="Unassembled WGS sequence"/>
</dbReference>
<organism evidence="2 3">
    <name type="scientific">Sinanodonta woodiana</name>
    <name type="common">Chinese pond mussel</name>
    <name type="synonym">Anodonta woodiana</name>
    <dbReference type="NCBI Taxonomy" id="1069815"/>
    <lineage>
        <taxon>Eukaryota</taxon>
        <taxon>Metazoa</taxon>
        <taxon>Spiralia</taxon>
        <taxon>Lophotrochozoa</taxon>
        <taxon>Mollusca</taxon>
        <taxon>Bivalvia</taxon>
        <taxon>Autobranchia</taxon>
        <taxon>Heteroconchia</taxon>
        <taxon>Palaeoheterodonta</taxon>
        <taxon>Unionida</taxon>
        <taxon>Unionoidea</taxon>
        <taxon>Unionidae</taxon>
        <taxon>Unioninae</taxon>
        <taxon>Sinanodonta</taxon>
    </lineage>
</organism>
<feature type="domain" description="Histidine N-acetyltransferase C-terminal" evidence="1">
    <location>
        <begin position="53"/>
        <end position="165"/>
    </location>
</feature>
<gene>
    <name evidence="2" type="ORF">ACJMK2_013721</name>
</gene>
<evidence type="ECO:0000259" key="1">
    <source>
        <dbReference type="Pfam" id="PF24066"/>
    </source>
</evidence>
<dbReference type="PANTHER" id="PTHR47403">
    <property type="entry name" value="LOC100145250 PROTEIN"/>
    <property type="match status" value="1"/>
</dbReference>
<protein>
    <recommendedName>
        <fullName evidence="1">Histidine N-acetyltransferase C-terminal domain-containing protein</fullName>
    </recommendedName>
</protein>
<dbReference type="InterPro" id="IPR056483">
    <property type="entry name" value="Hisat_C"/>
</dbReference>
<accession>A0ABD3V0V3</accession>
<evidence type="ECO:0000313" key="2">
    <source>
        <dbReference type="EMBL" id="KAL3854453.1"/>
    </source>
</evidence>
<dbReference type="EMBL" id="JBJQND010000014">
    <property type="protein sequence ID" value="KAL3854453.1"/>
    <property type="molecule type" value="Genomic_DNA"/>
</dbReference>
<name>A0ABD3V0V3_SINWO</name>
<evidence type="ECO:0000313" key="3">
    <source>
        <dbReference type="Proteomes" id="UP001634394"/>
    </source>
</evidence>
<dbReference type="Pfam" id="PF24066">
    <property type="entry name" value="Hisat_C"/>
    <property type="match status" value="1"/>
</dbReference>
<reference evidence="2 3" key="1">
    <citation type="submission" date="2024-11" db="EMBL/GenBank/DDBJ databases">
        <title>Chromosome-level genome assembly of the freshwater bivalve Anodonta woodiana.</title>
        <authorList>
            <person name="Chen X."/>
        </authorList>
    </citation>
    <scope>NUCLEOTIDE SEQUENCE [LARGE SCALE GENOMIC DNA]</scope>
    <source>
        <strain evidence="2">MN2024</strain>
        <tissue evidence="2">Gills</tissue>
    </source>
</reference>
<dbReference type="AlphaFoldDB" id="A0ABD3V0V3"/>
<proteinExistence type="predicted"/>
<dbReference type="PANTHER" id="PTHR47403:SF6">
    <property type="entry name" value="N-ACETYLTRANSFERASE DOMAIN-CONTAINING PROTEIN"/>
    <property type="match status" value="1"/>
</dbReference>
<comment type="caution">
    <text evidence="2">The sequence shown here is derived from an EMBL/GenBank/DDBJ whole genome shotgun (WGS) entry which is preliminary data.</text>
</comment>
<keyword evidence="3" id="KW-1185">Reference proteome</keyword>